<organism evidence="2 3">
    <name type="scientific">Arcticibacter tournemirensis</name>
    <dbReference type="NCBI Taxonomy" id="699437"/>
    <lineage>
        <taxon>Bacteria</taxon>
        <taxon>Pseudomonadati</taxon>
        <taxon>Bacteroidota</taxon>
        <taxon>Sphingobacteriia</taxon>
        <taxon>Sphingobacteriales</taxon>
        <taxon>Sphingobacteriaceae</taxon>
        <taxon>Arcticibacter</taxon>
    </lineage>
</organism>
<proteinExistence type="predicted"/>
<protein>
    <submittedName>
        <fullName evidence="2">LicD family protein</fullName>
    </submittedName>
</protein>
<evidence type="ECO:0000259" key="1">
    <source>
        <dbReference type="Pfam" id="PF04991"/>
    </source>
</evidence>
<gene>
    <name evidence="2" type="ORF">F1649_11835</name>
</gene>
<accession>A0A5M9H633</accession>
<dbReference type="PANTHER" id="PTHR43404:SF1">
    <property type="entry name" value="MNN4P"/>
    <property type="match status" value="1"/>
</dbReference>
<evidence type="ECO:0000313" key="2">
    <source>
        <dbReference type="EMBL" id="KAA8482396.1"/>
    </source>
</evidence>
<evidence type="ECO:0000313" key="3">
    <source>
        <dbReference type="Proteomes" id="UP000322918"/>
    </source>
</evidence>
<dbReference type="GO" id="GO:0009100">
    <property type="term" value="P:glycoprotein metabolic process"/>
    <property type="evidence" value="ECO:0007669"/>
    <property type="project" value="UniProtKB-ARBA"/>
</dbReference>
<dbReference type="Pfam" id="PF04991">
    <property type="entry name" value="LicD"/>
    <property type="match status" value="1"/>
</dbReference>
<name>A0A5M9H633_9SPHI</name>
<dbReference type="Proteomes" id="UP000322918">
    <property type="component" value="Unassembled WGS sequence"/>
</dbReference>
<dbReference type="PANTHER" id="PTHR43404">
    <property type="entry name" value="LIPOPOLYSACCHARIDE CHOLINEPHOSPHOTRANSFERASE LICD"/>
    <property type="match status" value="1"/>
</dbReference>
<dbReference type="InterPro" id="IPR007074">
    <property type="entry name" value="LicD/FKTN/FKRP_NTP_transf"/>
</dbReference>
<keyword evidence="3" id="KW-1185">Reference proteome</keyword>
<dbReference type="EMBL" id="VWNE01000017">
    <property type="protein sequence ID" value="KAA8482396.1"/>
    <property type="molecule type" value="Genomic_DNA"/>
</dbReference>
<dbReference type="AlphaFoldDB" id="A0A5M9H633"/>
<sequence>MTIYNIKNDESGRPSGFIMTSCGHETILGSPIKQTDDHVFYETYGVRLTAYEIDNYKAHSSIWHHFLESSLNDICMIVEEGVKVTVTAEELLSEFSDEEDWEVFFPYDKISKEGRKKRNELGASRFNYFWGSYFYFMKKSGAQKMLVCDTITQPVDEELLIKSLSRQINTLYLETDWFEYDETKSLSYLERSQSIRNAIFNHQAWTVDTKKQAITIMHHLSLVAEEMGIDLFLHAGTLLGEVRHGKIMPWDDDIDLEIDSRDVDKFIQEIKKRGVVEHCTWIWGYTNQQYHKLWLKNGQKTNGFPYLFPFIDIWVFFEEENGEIRTCSGHSFQRKTYFPSREIKFEGCKLKLPNDCKGILDIKYRDWRTHIKVYTWSHRVKARIFKPLSLPIQVDETGRYKITSLAIIN</sequence>
<reference evidence="2 3" key="1">
    <citation type="submission" date="2019-09" db="EMBL/GenBank/DDBJ databases">
        <title>Pararcticibacter amylolyticus gen. nov., sp. nov., isolated from a rottenly hemp rope, and reclassification of Pedobacter tournemirensis as Pararcticibacter tournemirensis comb. nov.</title>
        <authorList>
            <person name="Cai Y."/>
        </authorList>
    </citation>
    <scope>NUCLEOTIDE SEQUENCE [LARGE SCALE GENOMIC DNA]</scope>
    <source>
        <strain evidence="2 3">TF5-37.2-LB10</strain>
    </source>
</reference>
<comment type="caution">
    <text evidence="2">The sequence shown here is derived from an EMBL/GenBank/DDBJ whole genome shotgun (WGS) entry which is preliminary data.</text>
</comment>
<feature type="domain" description="LicD/FKTN/FKRP nucleotidyltransferase" evidence="1">
    <location>
        <begin position="225"/>
        <end position="275"/>
    </location>
</feature>
<dbReference type="OrthoDB" id="9786100at2"/>
<dbReference type="InterPro" id="IPR052942">
    <property type="entry name" value="LPS_cholinephosphotransferase"/>
</dbReference>